<protein>
    <submittedName>
        <fullName evidence="2">Uncharacterized protein</fullName>
    </submittedName>
</protein>
<organism evidence="2 3">
    <name type="scientific">Panicum virgatum</name>
    <name type="common">Blackwell switchgrass</name>
    <dbReference type="NCBI Taxonomy" id="38727"/>
    <lineage>
        <taxon>Eukaryota</taxon>
        <taxon>Viridiplantae</taxon>
        <taxon>Streptophyta</taxon>
        <taxon>Embryophyta</taxon>
        <taxon>Tracheophyta</taxon>
        <taxon>Spermatophyta</taxon>
        <taxon>Magnoliopsida</taxon>
        <taxon>Liliopsida</taxon>
        <taxon>Poales</taxon>
        <taxon>Poaceae</taxon>
        <taxon>PACMAD clade</taxon>
        <taxon>Panicoideae</taxon>
        <taxon>Panicodae</taxon>
        <taxon>Paniceae</taxon>
        <taxon>Panicinae</taxon>
        <taxon>Panicum</taxon>
        <taxon>Panicum sect. Hiantes</taxon>
    </lineage>
</organism>
<reference evidence="2" key="1">
    <citation type="submission" date="2020-05" db="EMBL/GenBank/DDBJ databases">
        <title>WGS assembly of Panicum virgatum.</title>
        <authorList>
            <person name="Lovell J.T."/>
            <person name="Jenkins J."/>
            <person name="Shu S."/>
            <person name="Juenger T.E."/>
            <person name="Schmutz J."/>
        </authorList>
    </citation>
    <scope>NUCLEOTIDE SEQUENCE</scope>
    <source>
        <strain evidence="2">AP13</strain>
    </source>
</reference>
<dbReference type="EMBL" id="CM029038">
    <property type="protein sequence ID" value="KAG2652751.1"/>
    <property type="molecule type" value="Genomic_DNA"/>
</dbReference>
<evidence type="ECO:0000256" key="1">
    <source>
        <dbReference type="SAM" id="MobiDB-lite"/>
    </source>
</evidence>
<name>A0A8T0WT68_PANVG</name>
<proteinExistence type="predicted"/>
<dbReference type="Proteomes" id="UP000823388">
    <property type="component" value="Chromosome 1N"/>
</dbReference>
<sequence>MPPPTARRFHRCVIGPGGGAPVLLHATTASTAYNIGASPRPRPSARRTAAASPSSAGSRTSSTCHSPFGMPWTSCSSRAVMGIFAPAPSARNTGTATTAIQLPPAGSN</sequence>
<feature type="region of interest" description="Disordered" evidence="1">
    <location>
        <begin position="34"/>
        <end position="68"/>
    </location>
</feature>
<evidence type="ECO:0000313" key="2">
    <source>
        <dbReference type="EMBL" id="KAG2652751.1"/>
    </source>
</evidence>
<feature type="compositionally biased region" description="Polar residues" evidence="1">
    <location>
        <begin position="90"/>
        <end position="108"/>
    </location>
</feature>
<dbReference type="AlphaFoldDB" id="A0A8T0WT68"/>
<keyword evidence="3" id="KW-1185">Reference proteome</keyword>
<feature type="region of interest" description="Disordered" evidence="1">
    <location>
        <begin position="87"/>
        <end position="108"/>
    </location>
</feature>
<gene>
    <name evidence="2" type="ORF">PVAP13_1NG377438</name>
</gene>
<evidence type="ECO:0000313" key="3">
    <source>
        <dbReference type="Proteomes" id="UP000823388"/>
    </source>
</evidence>
<accession>A0A8T0WT68</accession>
<feature type="compositionally biased region" description="Low complexity" evidence="1">
    <location>
        <begin position="46"/>
        <end position="63"/>
    </location>
</feature>
<comment type="caution">
    <text evidence="2">The sequence shown here is derived from an EMBL/GenBank/DDBJ whole genome shotgun (WGS) entry which is preliminary data.</text>
</comment>